<protein>
    <submittedName>
        <fullName evidence="1">Uncharacterized protein</fullName>
    </submittedName>
</protein>
<dbReference type="EMBL" id="QLOE01000002">
    <property type="protein sequence ID" value="RAO79486.1"/>
    <property type="molecule type" value="Genomic_DNA"/>
</dbReference>
<sequence>MKIHPQGERLTKKSYYQQFIINLSNRIIPIGNKKKRIALTLQGGGHGLHHRNRKNNQKI</sequence>
<proteinExistence type="predicted"/>
<dbReference type="AlphaFoldDB" id="A0A328PIH3"/>
<dbReference type="Proteomes" id="UP000249782">
    <property type="component" value="Unassembled WGS sequence"/>
</dbReference>
<accession>A0A328PIH3</accession>
<gene>
    <name evidence="1" type="ORF">DPC56_01515</name>
</gene>
<organism evidence="1 2">
    <name type="scientific">Methanothermobacter tenebrarum</name>
    <dbReference type="NCBI Taxonomy" id="680118"/>
    <lineage>
        <taxon>Archaea</taxon>
        <taxon>Methanobacteriati</taxon>
        <taxon>Methanobacteriota</taxon>
        <taxon>Methanomada group</taxon>
        <taxon>Methanobacteria</taxon>
        <taxon>Methanobacteriales</taxon>
        <taxon>Methanobacteriaceae</taxon>
        <taxon>Methanothermobacter</taxon>
    </lineage>
</organism>
<reference evidence="1 2" key="1">
    <citation type="submission" date="2018-06" db="EMBL/GenBank/DDBJ databases">
        <title>Draft genome sequence of hyperthermophilic methanogen Methanothermobacter tenebrarum sp. MCM-B 1447.</title>
        <authorList>
            <person name="Pore S.D."/>
            <person name="Dagar S."/>
            <person name="Dhakephalkar P.K."/>
        </authorList>
    </citation>
    <scope>NUCLEOTIDE SEQUENCE [LARGE SCALE GENOMIC DNA]</scope>
    <source>
        <strain evidence="1 2">MCM B 1447</strain>
    </source>
</reference>
<comment type="caution">
    <text evidence="1">The sequence shown here is derived from an EMBL/GenBank/DDBJ whole genome shotgun (WGS) entry which is preliminary data.</text>
</comment>
<keyword evidence="2" id="KW-1185">Reference proteome</keyword>
<evidence type="ECO:0000313" key="1">
    <source>
        <dbReference type="EMBL" id="RAO79486.1"/>
    </source>
</evidence>
<name>A0A328PIH3_9EURY</name>
<evidence type="ECO:0000313" key="2">
    <source>
        <dbReference type="Proteomes" id="UP000249782"/>
    </source>
</evidence>